<dbReference type="InterPro" id="IPR048715">
    <property type="entry name" value="CggR_N"/>
</dbReference>
<dbReference type="Gene3D" id="3.40.50.1360">
    <property type="match status" value="1"/>
</dbReference>
<evidence type="ECO:0000256" key="1">
    <source>
        <dbReference type="ARBA" id="ARBA00010466"/>
    </source>
</evidence>
<keyword evidence="4" id="KW-0804">Transcription</keyword>
<dbReference type="InterPro" id="IPR051054">
    <property type="entry name" value="SorC_transcr_regulators"/>
</dbReference>
<protein>
    <submittedName>
        <fullName evidence="7">Central glycolytic genes regulator</fullName>
    </submittedName>
</protein>
<name>A0A8J2XGV3_9BACI</name>
<reference evidence="7" key="1">
    <citation type="journal article" date="2014" name="Int. J. Syst. Evol. Microbiol.">
        <title>Complete genome sequence of Corynebacterium casei LMG S-19264T (=DSM 44701T), isolated from a smear-ripened cheese.</title>
        <authorList>
            <consortium name="US DOE Joint Genome Institute (JGI-PGF)"/>
            <person name="Walter F."/>
            <person name="Albersmeier A."/>
            <person name="Kalinowski J."/>
            <person name="Ruckert C."/>
        </authorList>
    </citation>
    <scope>NUCLEOTIDE SEQUENCE</scope>
    <source>
        <strain evidence="7">CGMCC 1.12360</strain>
    </source>
</reference>
<dbReference type="InterPro" id="IPR036388">
    <property type="entry name" value="WH-like_DNA-bd_sf"/>
</dbReference>
<keyword evidence="8" id="KW-1185">Reference proteome</keyword>
<dbReference type="Pfam" id="PF04198">
    <property type="entry name" value="Sugar-bind"/>
    <property type="match status" value="1"/>
</dbReference>
<dbReference type="SUPFAM" id="SSF100950">
    <property type="entry name" value="NagB/RpiA/CoA transferase-like"/>
    <property type="match status" value="1"/>
</dbReference>
<proteinExistence type="inferred from homology"/>
<gene>
    <name evidence="7" type="primary">cggR</name>
    <name evidence="7" type="ORF">GCM10010978_26960</name>
</gene>
<sequence>MKSLVKLQTKLVPDLLKVMRQRYYILQSVYSFEPIGRRALAEKLNATERQVRSEIDFLHQQGLLEVTSKGMYLSKEGKLLLEQMAEFMREITGLSMLEERIREKLKVEEVVIVPGDSDTYEQVKREMGKACVTILKKVVKKPSTIAVTGGTTMAAVAEVMSPLQQKCLFVPARGGVGEKVENQANGIAAQMAQKAKGDYRLLYVPDPLSETAYHSLVHEPSIQNTLEQLKTANIVIHGIGDALTLAKRRNTDAETVERLVSEKAMGEAFGYYFDEDGNIVHKVRTLGIHLEDLETMDAVISVAGGRSKAKAITSFLKQRKTNVLITDEGAAKEILQLE</sequence>
<feature type="domain" description="Sugar-binding" evidence="5">
    <location>
        <begin position="90"/>
        <end position="336"/>
    </location>
</feature>
<dbReference type="Proteomes" id="UP000602050">
    <property type="component" value="Unassembled WGS sequence"/>
</dbReference>
<dbReference type="GO" id="GO:0030246">
    <property type="term" value="F:carbohydrate binding"/>
    <property type="evidence" value="ECO:0007669"/>
    <property type="project" value="InterPro"/>
</dbReference>
<evidence type="ECO:0000259" key="5">
    <source>
        <dbReference type="Pfam" id="PF04198"/>
    </source>
</evidence>
<evidence type="ECO:0000256" key="4">
    <source>
        <dbReference type="ARBA" id="ARBA00023163"/>
    </source>
</evidence>
<dbReference type="SUPFAM" id="SSF46785">
    <property type="entry name" value="Winged helix' DNA-binding domain"/>
    <property type="match status" value="1"/>
</dbReference>
<evidence type="ECO:0000256" key="3">
    <source>
        <dbReference type="ARBA" id="ARBA00023125"/>
    </source>
</evidence>
<comment type="caution">
    <text evidence="7">The sequence shown here is derived from an EMBL/GenBank/DDBJ whole genome shotgun (WGS) entry which is preliminary data.</text>
</comment>
<comment type="similarity">
    <text evidence="1">Belongs to the SorC transcriptional regulatory family.</text>
</comment>
<dbReference type="InterPro" id="IPR007324">
    <property type="entry name" value="Sugar-bd_dom_put"/>
</dbReference>
<organism evidence="7 8">
    <name type="scientific">Compostibacillus humi</name>
    <dbReference type="NCBI Taxonomy" id="1245525"/>
    <lineage>
        <taxon>Bacteria</taxon>
        <taxon>Bacillati</taxon>
        <taxon>Bacillota</taxon>
        <taxon>Bacilli</taxon>
        <taxon>Bacillales</taxon>
        <taxon>Bacillaceae</taxon>
        <taxon>Compostibacillus</taxon>
    </lineage>
</organism>
<reference evidence="7" key="2">
    <citation type="submission" date="2020-09" db="EMBL/GenBank/DDBJ databases">
        <authorList>
            <person name="Sun Q."/>
            <person name="Zhou Y."/>
        </authorList>
    </citation>
    <scope>NUCLEOTIDE SEQUENCE</scope>
    <source>
        <strain evidence="7">CGMCC 1.12360</strain>
    </source>
</reference>
<dbReference type="GO" id="GO:0003677">
    <property type="term" value="F:DNA binding"/>
    <property type="evidence" value="ECO:0007669"/>
    <property type="project" value="UniProtKB-KW"/>
</dbReference>
<dbReference type="AlphaFoldDB" id="A0A8J2XGV3"/>
<dbReference type="PANTHER" id="PTHR34294">
    <property type="entry name" value="TRANSCRIPTIONAL REGULATOR-RELATED"/>
    <property type="match status" value="1"/>
</dbReference>
<dbReference type="InterPro" id="IPR037171">
    <property type="entry name" value="NagB/RpiA_transferase-like"/>
</dbReference>
<dbReference type="RefSeq" id="WP_188392945.1">
    <property type="nucleotide sequence ID" value="NZ_BMEV01000062.1"/>
</dbReference>
<feature type="domain" description="CggR N-terminal DNA binding" evidence="6">
    <location>
        <begin position="18"/>
        <end position="88"/>
    </location>
</feature>
<dbReference type="InterPro" id="IPR036390">
    <property type="entry name" value="WH_DNA-bd_sf"/>
</dbReference>
<evidence type="ECO:0000256" key="2">
    <source>
        <dbReference type="ARBA" id="ARBA00023015"/>
    </source>
</evidence>
<dbReference type="PANTHER" id="PTHR34294:SF5">
    <property type="entry name" value="CENTRAL GLYCOLYTIC GENES REGULATOR"/>
    <property type="match status" value="1"/>
</dbReference>
<evidence type="ECO:0000313" key="7">
    <source>
        <dbReference type="EMBL" id="GFZ85504.1"/>
    </source>
</evidence>
<dbReference type="EMBL" id="BMEV01000062">
    <property type="protein sequence ID" value="GFZ85504.1"/>
    <property type="molecule type" value="Genomic_DNA"/>
</dbReference>
<dbReference type="Pfam" id="PF21715">
    <property type="entry name" value="CggR_N"/>
    <property type="match status" value="1"/>
</dbReference>
<keyword evidence="2" id="KW-0805">Transcription regulation</keyword>
<evidence type="ECO:0000259" key="6">
    <source>
        <dbReference type="Pfam" id="PF21715"/>
    </source>
</evidence>
<accession>A0A8J2XGV3</accession>
<dbReference type="Gene3D" id="1.10.10.10">
    <property type="entry name" value="Winged helix-like DNA-binding domain superfamily/Winged helix DNA-binding domain"/>
    <property type="match status" value="1"/>
</dbReference>
<keyword evidence="3" id="KW-0238">DNA-binding</keyword>
<evidence type="ECO:0000313" key="8">
    <source>
        <dbReference type="Proteomes" id="UP000602050"/>
    </source>
</evidence>